<keyword evidence="2" id="KW-1185">Reference proteome</keyword>
<sequence length="241" mass="27746">MDQKDAGLWGRLLKDKYLKGGSMVADDNVKSKNCSSTWRGVMFEGKLLLDGLKWRVGDGSRISFWFNYWVPNAGKLHKHASISLLEAHTKEKVCDYFKVNEWNVGKLFIVLPWRIVLRIISIHMDNRLSAEDTTIWGSSKNGDFTVKSAYEEQFSDADLRYDSVFNPSVKPIHCPSKFIWNYVDDWLKANTDIDKPMGMENCLVSWCPPPLDWVKLNVDRSMNIEDGYISIGEAVMNHMKK</sequence>
<organism evidence="1 2">
    <name type="scientific">Dipteronia dyeriana</name>
    <dbReference type="NCBI Taxonomy" id="168575"/>
    <lineage>
        <taxon>Eukaryota</taxon>
        <taxon>Viridiplantae</taxon>
        <taxon>Streptophyta</taxon>
        <taxon>Embryophyta</taxon>
        <taxon>Tracheophyta</taxon>
        <taxon>Spermatophyta</taxon>
        <taxon>Magnoliopsida</taxon>
        <taxon>eudicotyledons</taxon>
        <taxon>Gunneridae</taxon>
        <taxon>Pentapetalae</taxon>
        <taxon>rosids</taxon>
        <taxon>malvids</taxon>
        <taxon>Sapindales</taxon>
        <taxon>Sapindaceae</taxon>
        <taxon>Hippocastanoideae</taxon>
        <taxon>Acereae</taxon>
        <taxon>Dipteronia</taxon>
    </lineage>
</organism>
<evidence type="ECO:0000313" key="1">
    <source>
        <dbReference type="EMBL" id="KAK2650982.1"/>
    </source>
</evidence>
<evidence type="ECO:0000313" key="2">
    <source>
        <dbReference type="Proteomes" id="UP001280121"/>
    </source>
</evidence>
<proteinExistence type="predicted"/>
<dbReference type="Proteomes" id="UP001280121">
    <property type="component" value="Unassembled WGS sequence"/>
</dbReference>
<dbReference type="EMBL" id="JANJYI010000005">
    <property type="protein sequence ID" value="KAK2650982.1"/>
    <property type="molecule type" value="Genomic_DNA"/>
</dbReference>
<reference evidence="1" key="1">
    <citation type="journal article" date="2023" name="Plant J.">
        <title>Genome sequences and population genomics provide insights into the demographic history, inbreeding, and mutation load of two 'living fossil' tree species of Dipteronia.</title>
        <authorList>
            <person name="Feng Y."/>
            <person name="Comes H.P."/>
            <person name="Chen J."/>
            <person name="Zhu S."/>
            <person name="Lu R."/>
            <person name="Zhang X."/>
            <person name="Li P."/>
            <person name="Qiu J."/>
            <person name="Olsen K.M."/>
            <person name="Qiu Y."/>
        </authorList>
    </citation>
    <scope>NUCLEOTIDE SEQUENCE</scope>
    <source>
        <strain evidence="1">KIB01</strain>
    </source>
</reference>
<dbReference type="AlphaFoldDB" id="A0AAD9UBA8"/>
<comment type="caution">
    <text evidence="1">The sequence shown here is derived from an EMBL/GenBank/DDBJ whole genome shotgun (WGS) entry which is preliminary data.</text>
</comment>
<protein>
    <submittedName>
        <fullName evidence="1">Uncharacterized protein</fullName>
    </submittedName>
</protein>
<gene>
    <name evidence="1" type="ORF">Ddye_018471</name>
</gene>
<accession>A0AAD9UBA8</accession>
<name>A0AAD9UBA8_9ROSI</name>